<dbReference type="EMBL" id="JAKOGI010000462">
    <property type="protein sequence ID" value="KAJ8434643.1"/>
    <property type="molecule type" value="Genomic_DNA"/>
</dbReference>
<evidence type="ECO:0000313" key="2">
    <source>
        <dbReference type="Proteomes" id="UP001153076"/>
    </source>
</evidence>
<organism evidence="1 2">
    <name type="scientific">Carnegiea gigantea</name>
    <dbReference type="NCBI Taxonomy" id="171969"/>
    <lineage>
        <taxon>Eukaryota</taxon>
        <taxon>Viridiplantae</taxon>
        <taxon>Streptophyta</taxon>
        <taxon>Embryophyta</taxon>
        <taxon>Tracheophyta</taxon>
        <taxon>Spermatophyta</taxon>
        <taxon>Magnoliopsida</taxon>
        <taxon>eudicotyledons</taxon>
        <taxon>Gunneridae</taxon>
        <taxon>Pentapetalae</taxon>
        <taxon>Caryophyllales</taxon>
        <taxon>Cactineae</taxon>
        <taxon>Cactaceae</taxon>
        <taxon>Cactoideae</taxon>
        <taxon>Echinocereeae</taxon>
        <taxon>Carnegiea</taxon>
    </lineage>
</organism>
<keyword evidence="2" id="KW-1185">Reference proteome</keyword>
<evidence type="ECO:0000313" key="1">
    <source>
        <dbReference type="EMBL" id="KAJ8434643.1"/>
    </source>
</evidence>
<gene>
    <name evidence="1" type="ORF">Cgig2_032921</name>
</gene>
<accession>A0A9Q1K1C8</accession>
<dbReference type="Proteomes" id="UP001153076">
    <property type="component" value="Unassembled WGS sequence"/>
</dbReference>
<proteinExistence type="predicted"/>
<protein>
    <submittedName>
        <fullName evidence="1">Uncharacterized protein</fullName>
    </submittedName>
</protein>
<reference evidence="1" key="1">
    <citation type="submission" date="2022-04" db="EMBL/GenBank/DDBJ databases">
        <title>Carnegiea gigantea Genome sequencing and assembly v2.</title>
        <authorList>
            <person name="Copetti D."/>
            <person name="Sanderson M.J."/>
            <person name="Burquez A."/>
            <person name="Wojciechowski M.F."/>
        </authorList>
    </citation>
    <scope>NUCLEOTIDE SEQUENCE</scope>
    <source>
        <strain evidence="1">SGP5-SGP5p</strain>
        <tissue evidence="1">Aerial part</tissue>
    </source>
</reference>
<dbReference type="OrthoDB" id="10252707at2759"/>
<name>A0A9Q1K1C8_9CARY</name>
<sequence length="186" mass="20624">MSFDSLLSHSFALQIGLLNLENEEFARSIIERTRTNLQLACTETESLAVEGALFTIECDINLDALEEGSCDRIRVLLRFLTVLSVRFLAGDLSPATFPVTGESSEFYLLRFSSQKWTSEVLLGQLAVTNSMRGDCKRFVAIESKSFDLAIVGTTEDAVKISENERGEEDVSFVARECCFMVIEGLG</sequence>
<dbReference type="AlphaFoldDB" id="A0A9Q1K1C8"/>
<comment type="caution">
    <text evidence="1">The sequence shown here is derived from an EMBL/GenBank/DDBJ whole genome shotgun (WGS) entry which is preliminary data.</text>
</comment>